<keyword evidence="2" id="KW-1185">Reference proteome</keyword>
<comment type="caution">
    <text evidence="1">The sequence shown here is derived from an EMBL/GenBank/DDBJ whole genome shotgun (WGS) entry which is preliminary data.</text>
</comment>
<dbReference type="RefSeq" id="WP_258215028.1">
    <property type="nucleotide sequence ID" value="NZ_JANQBD010000015.1"/>
</dbReference>
<name>A0ABT1YJW2_9BACL</name>
<dbReference type="EMBL" id="JANQBD010000015">
    <property type="protein sequence ID" value="MCR8633451.1"/>
    <property type="molecule type" value="Genomic_DNA"/>
</dbReference>
<proteinExistence type="predicted"/>
<organism evidence="1 2">
    <name type="scientific">Paenibacillus radicis</name>
    <name type="common">ex Xue et al. 2023</name>
    <dbReference type="NCBI Taxonomy" id="2972489"/>
    <lineage>
        <taxon>Bacteria</taxon>
        <taxon>Bacillati</taxon>
        <taxon>Bacillota</taxon>
        <taxon>Bacilli</taxon>
        <taxon>Bacillales</taxon>
        <taxon>Paenibacillaceae</taxon>
        <taxon>Paenibacillus</taxon>
    </lineage>
</organism>
<dbReference type="Proteomes" id="UP001300012">
    <property type="component" value="Unassembled WGS sequence"/>
</dbReference>
<protein>
    <submittedName>
        <fullName evidence="1">Uncharacterized protein</fullName>
    </submittedName>
</protein>
<gene>
    <name evidence="1" type="ORF">NV381_19905</name>
</gene>
<accession>A0ABT1YJW2</accession>
<evidence type="ECO:0000313" key="1">
    <source>
        <dbReference type="EMBL" id="MCR8633451.1"/>
    </source>
</evidence>
<reference evidence="1 2" key="1">
    <citation type="submission" date="2022-08" db="EMBL/GenBank/DDBJ databases">
        <title>Paenibacillus endoradicis sp. nov., Paenibacillus radicibacter sp. nov and Paenibacillus pararadicis sp. nov., three cold-adapted plant growth-promoting bacteria isolated from root of Larix gmelinii in Great Khingan.</title>
        <authorList>
            <person name="Xue H."/>
        </authorList>
    </citation>
    <scope>NUCLEOTIDE SEQUENCE [LARGE SCALE GENOMIC DNA]</scope>
    <source>
        <strain evidence="1 2">N5-1-1-5</strain>
    </source>
</reference>
<sequence length="287" mass="31783">MSEVVEIQDPHNWIPANTQGGQLFINVEQVAGVVQLNSIDNHIYQIEETGEWLITTDGYKACNKVAGVQCISPDSLLLPDGKTVSNPYVEFDQATGTAHRFWARHITIGKNSSGMPSIISVTILLDAKIAFAEELSRAIEKNKDAGRYYMAGTLSKDELKSGMYILFDGDMGIYGDRTYPEVVAAVQNFINNKRYGDKKAWTMALKTSLQRQPCMPPPKTRALNGFAKVLVAAYKSDFEEKDIVAMIREYTETGTVSGADVSETIGDISKERDTEDFKLLSDGGMRF</sequence>
<evidence type="ECO:0000313" key="2">
    <source>
        <dbReference type="Proteomes" id="UP001300012"/>
    </source>
</evidence>